<dbReference type="Gene3D" id="1.10.460.10">
    <property type="entry name" value="Topoisomerase I, domain 2"/>
    <property type="match status" value="1"/>
</dbReference>
<accession>A0A7S9E1Y7</accession>
<proteinExistence type="predicted"/>
<feature type="compositionally biased region" description="Acidic residues" evidence="1">
    <location>
        <begin position="13"/>
        <end position="23"/>
    </location>
</feature>
<geneLocation type="plasmid" evidence="2 3">
    <name>pIncN</name>
</geneLocation>
<reference evidence="2 3" key="1">
    <citation type="submission" date="2020-11" db="EMBL/GenBank/DDBJ databases">
        <title>Whole Genome sequence of MDR strain of Klebsiella pneumoniae K219 isolated from sputum.</title>
        <authorList>
            <person name="Aditi B.P."/>
            <person name="Mahalakshmi K."/>
            <person name="Naveen Kumar V."/>
        </authorList>
    </citation>
    <scope>NUCLEOTIDE SEQUENCE [LARGE SCALE GENOMIC DNA]</scope>
    <source>
        <strain evidence="2 3">K219</strain>
        <plasmid evidence="2 3">pIncN</plasmid>
    </source>
</reference>
<name>A0A7S9E1Y7_KLEPN</name>
<dbReference type="Proteomes" id="UP000594592">
    <property type="component" value="Plasmid pIncN"/>
</dbReference>
<sequence>MVQKGWEALGKDSDDEDETEDAGTDGFDLSLLKFNDSGLCESADVDKEKTTPPRYFTESTLLAAMTSAAKFIDDPALRRRWKRKTRAAVIVAVSERKPPARVFLRNWRQIPGLSPSKRKGVFGAGMENHKTRRGVLRCTAS</sequence>
<dbReference type="AlphaFoldDB" id="A0A7S9E1Y7"/>
<feature type="region of interest" description="Disordered" evidence="1">
    <location>
        <begin position="1"/>
        <end position="27"/>
    </location>
</feature>
<evidence type="ECO:0000313" key="2">
    <source>
        <dbReference type="EMBL" id="QPG08069.1"/>
    </source>
</evidence>
<dbReference type="SUPFAM" id="SSF56712">
    <property type="entry name" value="Prokaryotic type I DNA topoisomerase"/>
    <property type="match status" value="1"/>
</dbReference>
<keyword evidence="2" id="KW-0614">Plasmid</keyword>
<dbReference type="InterPro" id="IPR023405">
    <property type="entry name" value="Topo_IA_core_domain"/>
</dbReference>
<dbReference type="InterPro" id="IPR013824">
    <property type="entry name" value="Topo_IA_cen_sub1"/>
</dbReference>
<protein>
    <submittedName>
        <fullName evidence="2">Uncharacterized protein</fullName>
    </submittedName>
</protein>
<evidence type="ECO:0000313" key="3">
    <source>
        <dbReference type="Proteomes" id="UP000594592"/>
    </source>
</evidence>
<dbReference type="EMBL" id="CP064823">
    <property type="protein sequence ID" value="QPG08069.1"/>
    <property type="molecule type" value="Genomic_DNA"/>
</dbReference>
<gene>
    <name evidence="2" type="ORF">IUJ34_27535</name>
</gene>
<organism evidence="2 3">
    <name type="scientific">Klebsiella pneumoniae subsp. pneumoniae</name>
    <dbReference type="NCBI Taxonomy" id="72407"/>
    <lineage>
        <taxon>Bacteria</taxon>
        <taxon>Pseudomonadati</taxon>
        <taxon>Pseudomonadota</taxon>
        <taxon>Gammaproteobacteria</taxon>
        <taxon>Enterobacterales</taxon>
        <taxon>Enterobacteriaceae</taxon>
        <taxon>Klebsiella/Raoultella group</taxon>
        <taxon>Klebsiella</taxon>
        <taxon>Klebsiella pneumoniae complex</taxon>
    </lineage>
</organism>
<evidence type="ECO:0000256" key="1">
    <source>
        <dbReference type="SAM" id="MobiDB-lite"/>
    </source>
</evidence>